<feature type="region of interest" description="Disordered" evidence="1">
    <location>
        <begin position="1"/>
        <end position="60"/>
    </location>
</feature>
<gene>
    <name evidence="2" type="ORF">BDQ94DRAFT_151078</name>
</gene>
<evidence type="ECO:0000313" key="3">
    <source>
        <dbReference type="Proteomes" id="UP000253729"/>
    </source>
</evidence>
<keyword evidence="3" id="KW-1185">Reference proteome</keyword>
<proteinExistence type="predicted"/>
<reference evidence="2 3" key="1">
    <citation type="submission" date="2018-07" db="EMBL/GenBank/DDBJ databases">
        <title>The genomes of Aspergillus section Nigri reveals drivers in fungal speciation.</title>
        <authorList>
            <consortium name="DOE Joint Genome Institute"/>
            <person name="Vesth T.C."/>
            <person name="Nybo J."/>
            <person name="Theobald S."/>
            <person name="Brandl J."/>
            <person name="Frisvad J.C."/>
            <person name="Nielsen K.F."/>
            <person name="Lyhne E.K."/>
            <person name="Kogle M.E."/>
            <person name="Kuo A."/>
            <person name="Riley R."/>
            <person name="Clum A."/>
            <person name="Nolan M."/>
            <person name="Lipzen A."/>
            <person name="Salamov A."/>
            <person name="Henrissat B."/>
            <person name="Wiebenga A."/>
            <person name="De vries R.P."/>
            <person name="Grigoriev I.V."/>
            <person name="Mortensen U.H."/>
            <person name="Andersen M.R."/>
            <person name="Baker S.E."/>
        </authorList>
    </citation>
    <scope>NUCLEOTIDE SEQUENCE [LARGE SCALE GENOMIC DNA]</scope>
    <source>
        <strain evidence="2 3">CBS 139.54b</strain>
    </source>
</reference>
<dbReference type="EMBL" id="KZ852070">
    <property type="protein sequence ID" value="RDH29146.1"/>
    <property type="molecule type" value="Genomic_DNA"/>
</dbReference>
<accession>A0A3F3PS48</accession>
<dbReference type="AlphaFoldDB" id="A0A3F3PS48"/>
<dbReference type="Proteomes" id="UP000253729">
    <property type="component" value="Unassembled WGS sequence"/>
</dbReference>
<organism evidence="2 3">
    <name type="scientific">Aspergillus welwitschiae</name>
    <dbReference type="NCBI Taxonomy" id="1341132"/>
    <lineage>
        <taxon>Eukaryota</taxon>
        <taxon>Fungi</taxon>
        <taxon>Dikarya</taxon>
        <taxon>Ascomycota</taxon>
        <taxon>Pezizomycotina</taxon>
        <taxon>Eurotiomycetes</taxon>
        <taxon>Eurotiomycetidae</taxon>
        <taxon>Eurotiales</taxon>
        <taxon>Aspergillaceae</taxon>
        <taxon>Aspergillus</taxon>
        <taxon>Aspergillus subgen. Circumdati</taxon>
    </lineage>
</organism>
<sequence>MTIRSFVDPGNDPASRLGSHADGGDTHLQGFISPRPPASVYPSGPNNRAGSLPRGHEVIQ</sequence>
<evidence type="ECO:0000313" key="2">
    <source>
        <dbReference type="EMBL" id="RDH29146.1"/>
    </source>
</evidence>
<dbReference type="RefSeq" id="XP_026622168.1">
    <property type="nucleotide sequence ID" value="XM_026767695.1"/>
</dbReference>
<evidence type="ECO:0000256" key="1">
    <source>
        <dbReference type="SAM" id="MobiDB-lite"/>
    </source>
</evidence>
<name>A0A3F3PS48_9EURO</name>
<protein>
    <submittedName>
        <fullName evidence="2">Uncharacterized protein</fullName>
    </submittedName>
</protein>
<dbReference type="GeneID" id="38136051"/>